<evidence type="ECO:0000256" key="3">
    <source>
        <dbReference type="SAM" id="Phobius"/>
    </source>
</evidence>
<dbReference type="InterPro" id="IPR036291">
    <property type="entry name" value="NAD(P)-bd_dom_sf"/>
</dbReference>
<dbReference type="Proteomes" id="UP000024635">
    <property type="component" value="Unassembled WGS sequence"/>
</dbReference>
<dbReference type="PROSITE" id="PS00061">
    <property type="entry name" value="ADH_SHORT"/>
    <property type="match status" value="1"/>
</dbReference>
<dbReference type="InterPro" id="IPR002347">
    <property type="entry name" value="SDR_fam"/>
</dbReference>
<evidence type="ECO:0008006" key="6">
    <source>
        <dbReference type="Google" id="ProtNLM"/>
    </source>
</evidence>
<dbReference type="Pfam" id="PF00106">
    <property type="entry name" value="adh_short"/>
    <property type="match status" value="1"/>
</dbReference>
<dbReference type="PRINTS" id="PR00080">
    <property type="entry name" value="SDRFAMILY"/>
</dbReference>
<dbReference type="SUPFAM" id="SSF51735">
    <property type="entry name" value="NAD(P)-binding Rossmann-fold domains"/>
    <property type="match status" value="1"/>
</dbReference>
<dbReference type="InterPro" id="IPR020904">
    <property type="entry name" value="Sc_DH/Rdtase_CS"/>
</dbReference>
<dbReference type="PANTHER" id="PTHR43313">
    <property type="entry name" value="SHORT-CHAIN DEHYDROGENASE/REDUCTASE FAMILY 9C"/>
    <property type="match status" value="1"/>
</dbReference>
<dbReference type="GO" id="GO:0016491">
    <property type="term" value="F:oxidoreductase activity"/>
    <property type="evidence" value="ECO:0007669"/>
    <property type="project" value="UniProtKB-KW"/>
</dbReference>
<dbReference type="PANTHER" id="PTHR43313:SF7">
    <property type="entry name" value="17-BETA-HYDROXYSTEROID DEHYDROGENASE TYPE 6"/>
    <property type="match status" value="1"/>
</dbReference>
<reference evidence="5" key="1">
    <citation type="journal article" date="2015" name="Nat. Genet.">
        <title>The genome and transcriptome of the zoonotic hookworm Ancylostoma ceylanicum identify infection-specific gene families.</title>
        <authorList>
            <person name="Schwarz E.M."/>
            <person name="Hu Y."/>
            <person name="Antoshechkin I."/>
            <person name="Miller M.M."/>
            <person name="Sternberg P.W."/>
            <person name="Aroian R.V."/>
        </authorList>
    </citation>
    <scope>NUCLEOTIDE SEQUENCE</scope>
    <source>
        <strain evidence="5">HY135</strain>
    </source>
</reference>
<evidence type="ECO:0000313" key="5">
    <source>
        <dbReference type="Proteomes" id="UP000024635"/>
    </source>
</evidence>
<keyword evidence="5" id="KW-1185">Reference proteome</keyword>
<name>A0A016VE66_9BILA</name>
<dbReference type="STRING" id="53326.A0A016VE66"/>
<dbReference type="PRINTS" id="PR00081">
    <property type="entry name" value="GDHRDH"/>
</dbReference>
<comment type="similarity">
    <text evidence="2">Belongs to the short-chain dehydrogenases/reductases (SDR) family.</text>
</comment>
<gene>
    <name evidence="4" type="primary">Acey_s0011.g1343</name>
    <name evidence="4" type="ORF">Y032_0011g1343</name>
</gene>
<evidence type="ECO:0000256" key="2">
    <source>
        <dbReference type="RuleBase" id="RU000363"/>
    </source>
</evidence>
<keyword evidence="3" id="KW-0812">Transmembrane</keyword>
<keyword evidence="3" id="KW-1133">Transmembrane helix</keyword>
<sequence>MILGTKDNLNVRVPSAIEQVLAPGMELTIFLLGITVVFLLFLLIRWFLELYELDDLENKAVFITGCDSGFGKALAIRCAERGMPVFAGCLFEKSIAEYRVLSRNYRTPVDAFILDVTSDDSVDNARKYVESRTQKYGGLHGVVNNAGVLGHTFFDDFLTVDDYKNVAEVNTWGVIRVTHAMKPLVKKTRGRIVTVTSICSRLGLMGIGPYTAAKFALTGYCDVIRSELRIFGVSLHVLEPGFFNTTLTSAENVEKQLNSLYARCPEEAKNEYGKEFFFEMRQKTLWLLGLISSNKISFVTDAYFHALTAVYPRSRYQVGWDSILVYIPLSFLPTPVFEFLMRIMEWMMRIPTPNALKNKKQF</sequence>
<protein>
    <recommendedName>
        <fullName evidence="6">Oxidoreductase, short chain dehydrogenase/reductase family protein</fullName>
    </recommendedName>
</protein>
<proteinExistence type="inferred from homology"/>
<dbReference type="GO" id="GO:0008202">
    <property type="term" value="P:steroid metabolic process"/>
    <property type="evidence" value="ECO:0007669"/>
    <property type="project" value="TreeGrafter"/>
</dbReference>
<accession>A0A016VE66</accession>
<feature type="transmembrane region" description="Helical" evidence="3">
    <location>
        <begin position="323"/>
        <end position="341"/>
    </location>
</feature>
<dbReference type="Gene3D" id="3.40.50.720">
    <property type="entry name" value="NAD(P)-binding Rossmann-like Domain"/>
    <property type="match status" value="1"/>
</dbReference>
<feature type="transmembrane region" description="Helical" evidence="3">
    <location>
        <begin position="284"/>
        <end position="303"/>
    </location>
</feature>
<feature type="transmembrane region" description="Helical" evidence="3">
    <location>
        <begin position="27"/>
        <end position="48"/>
    </location>
</feature>
<dbReference type="EMBL" id="JARK01001347">
    <property type="protein sequence ID" value="EYC25705.1"/>
    <property type="molecule type" value="Genomic_DNA"/>
</dbReference>
<dbReference type="OrthoDB" id="2102561at2759"/>
<evidence type="ECO:0000313" key="4">
    <source>
        <dbReference type="EMBL" id="EYC25705.1"/>
    </source>
</evidence>
<organism evidence="4 5">
    <name type="scientific">Ancylostoma ceylanicum</name>
    <dbReference type="NCBI Taxonomy" id="53326"/>
    <lineage>
        <taxon>Eukaryota</taxon>
        <taxon>Metazoa</taxon>
        <taxon>Ecdysozoa</taxon>
        <taxon>Nematoda</taxon>
        <taxon>Chromadorea</taxon>
        <taxon>Rhabditida</taxon>
        <taxon>Rhabditina</taxon>
        <taxon>Rhabditomorpha</taxon>
        <taxon>Strongyloidea</taxon>
        <taxon>Ancylostomatidae</taxon>
        <taxon>Ancylostomatinae</taxon>
        <taxon>Ancylostoma</taxon>
    </lineage>
</organism>
<dbReference type="AlphaFoldDB" id="A0A016VE66"/>
<comment type="caution">
    <text evidence="4">The sequence shown here is derived from an EMBL/GenBank/DDBJ whole genome shotgun (WGS) entry which is preliminary data.</text>
</comment>
<keyword evidence="1" id="KW-0560">Oxidoreductase</keyword>
<keyword evidence="3" id="KW-0472">Membrane</keyword>
<evidence type="ECO:0000256" key="1">
    <source>
        <dbReference type="ARBA" id="ARBA00023002"/>
    </source>
</evidence>